<dbReference type="OrthoDB" id="9792240at2"/>
<dbReference type="PANTHER" id="PTHR35526">
    <property type="entry name" value="ANTI-SIGMA-F FACTOR RSBW-RELATED"/>
    <property type="match status" value="1"/>
</dbReference>
<keyword evidence="3" id="KW-0418">Kinase</keyword>
<feature type="domain" description="Histidine kinase/HSP90-like ATPase" evidence="2">
    <location>
        <begin position="18"/>
        <end position="138"/>
    </location>
</feature>
<accession>A0A517XSJ6</accession>
<dbReference type="EC" id="2.7.11.1" evidence="3"/>
<keyword evidence="4" id="KW-1185">Reference proteome</keyword>
<evidence type="ECO:0000259" key="2">
    <source>
        <dbReference type="Pfam" id="PF13581"/>
    </source>
</evidence>
<sequence length="148" mass="16240">MTGAAPPGGYDTEYEFFSDLGEVRLLQDRLESALATAGWGESEQFAIKLAVEEAAVNAVKHGNQYDPDKRVRIGYTITPKRFEIRIEDDGPGFNPADVPDPTDVVNIERPCGRGLLLINGFMDEVRYHGRGNVVTMSKVKDAEPPADS</sequence>
<protein>
    <submittedName>
        <fullName evidence="3">Serine-protein kinase RsbW</fullName>
        <ecNumber evidence="3">2.7.11.1</ecNumber>
    </submittedName>
</protein>
<dbReference type="RefSeq" id="WP_145238013.1">
    <property type="nucleotide sequence ID" value="NZ_CP036273.1"/>
</dbReference>
<dbReference type="AlphaFoldDB" id="A0A517XSJ6"/>
<dbReference type="SUPFAM" id="SSF55874">
    <property type="entry name" value="ATPase domain of HSP90 chaperone/DNA topoisomerase II/histidine kinase"/>
    <property type="match status" value="1"/>
</dbReference>
<keyword evidence="3" id="KW-0808">Transferase</keyword>
<dbReference type="Pfam" id="PF13581">
    <property type="entry name" value="HATPase_c_2"/>
    <property type="match status" value="1"/>
</dbReference>
<dbReference type="InterPro" id="IPR036890">
    <property type="entry name" value="HATPase_C_sf"/>
</dbReference>
<evidence type="ECO:0000256" key="1">
    <source>
        <dbReference type="ARBA" id="ARBA00022527"/>
    </source>
</evidence>
<dbReference type="Gene3D" id="3.30.565.10">
    <property type="entry name" value="Histidine kinase-like ATPase, C-terminal domain"/>
    <property type="match status" value="1"/>
</dbReference>
<reference evidence="3 4" key="1">
    <citation type="submission" date="2019-02" db="EMBL/GenBank/DDBJ databases">
        <title>Deep-cultivation of Planctomycetes and their phenomic and genomic characterization uncovers novel biology.</title>
        <authorList>
            <person name="Wiegand S."/>
            <person name="Jogler M."/>
            <person name="Boedeker C."/>
            <person name="Pinto D."/>
            <person name="Vollmers J."/>
            <person name="Rivas-Marin E."/>
            <person name="Kohn T."/>
            <person name="Peeters S.H."/>
            <person name="Heuer A."/>
            <person name="Rast P."/>
            <person name="Oberbeckmann S."/>
            <person name="Bunk B."/>
            <person name="Jeske O."/>
            <person name="Meyerdierks A."/>
            <person name="Storesund J.E."/>
            <person name="Kallscheuer N."/>
            <person name="Luecker S."/>
            <person name="Lage O.M."/>
            <person name="Pohl T."/>
            <person name="Merkel B.J."/>
            <person name="Hornburger P."/>
            <person name="Mueller R.-W."/>
            <person name="Bruemmer F."/>
            <person name="Labrenz M."/>
            <person name="Spormann A.M."/>
            <person name="Op den Camp H."/>
            <person name="Overmann J."/>
            <person name="Amann R."/>
            <person name="Jetten M.S.M."/>
            <person name="Mascher T."/>
            <person name="Medema M.H."/>
            <person name="Devos D.P."/>
            <person name="Kaster A.-K."/>
            <person name="Ovreas L."/>
            <person name="Rohde M."/>
            <person name="Galperin M.Y."/>
            <person name="Jogler C."/>
        </authorList>
    </citation>
    <scope>NUCLEOTIDE SEQUENCE [LARGE SCALE GENOMIC DNA]</scope>
    <source>
        <strain evidence="3 4">ETA_A1</strain>
    </source>
</reference>
<name>A0A517XSJ6_9BACT</name>
<dbReference type="GO" id="GO:0004674">
    <property type="term" value="F:protein serine/threonine kinase activity"/>
    <property type="evidence" value="ECO:0007669"/>
    <property type="project" value="UniProtKB-KW"/>
</dbReference>
<dbReference type="PANTHER" id="PTHR35526:SF3">
    <property type="entry name" value="ANTI-SIGMA-F FACTOR RSBW"/>
    <property type="match status" value="1"/>
</dbReference>
<evidence type="ECO:0000313" key="3">
    <source>
        <dbReference type="EMBL" id="QDU20452.1"/>
    </source>
</evidence>
<proteinExistence type="predicted"/>
<dbReference type="KEGG" id="uli:ETAA1_24040"/>
<dbReference type="InterPro" id="IPR050267">
    <property type="entry name" value="Anti-sigma-factor_SerPK"/>
</dbReference>
<organism evidence="3 4">
    <name type="scientific">Urbifossiella limnaea</name>
    <dbReference type="NCBI Taxonomy" id="2528023"/>
    <lineage>
        <taxon>Bacteria</taxon>
        <taxon>Pseudomonadati</taxon>
        <taxon>Planctomycetota</taxon>
        <taxon>Planctomycetia</taxon>
        <taxon>Gemmatales</taxon>
        <taxon>Gemmataceae</taxon>
        <taxon>Urbifossiella</taxon>
    </lineage>
</organism>
<gene>
    <name evidence="3" type="primary">rsbW</name>
    <name evidence="3" type="ORF">ETAA1_24040</name>
</gene>
<dbReference type="Proteomes" id="UP000319576">
    <property type="component" value="Chromosome"/>
</dbReference>
<dbReference type="CDD" id="cd16936">
    <property type="entry name" value="HATPase_RsbW-like"/>
    <property type="match status" value="1"/>
</dbReference>
<evidence type="ECO:0000313" key="4">
    <source>
        <dbReference type="Proteomes" id="UP000319576"/>
    </source>
</evidence>
<keyword evidence="1" id="KW-0723">Serine/threonine-protein kinase</keyword>
<dbReference type="InterPro" id="IPR003594">
    <property type="entry name" value="HATPase_dom"/>
</dbReference>
<dbReference type="EMBL" id="CP036273">
    <property type="protein sequence ID" value="QDU20452.1"/>
    <property type="molecule type" value="Genomic_DNA"/>
</dbReference>